<evidence type="ECO:0000313" key="11">
    <source>
        <dbReference type="Proteomes" id="UP001066276"/>
    </source>
</evidence>
<keyword evidence="4" id="KW-0297">G-protein coupled receptor</keyword>
<dbReference type="PRINTS" id="PR00237">
    <property type="entry name" value="GPCRRHODOPSN"/>
</dbReference>
<dbReference type="PROSITE" id="PS50262">
    <property type="entry name" value="G_PROTEIN_RECEP_F1_2"/>
    <property type="match status" value="1"/>
</dbReference>
<keyword evidence="2 8" id="KW-0812">Transmembrane</keyword>
<evidence type="ECO:0000256" key="7">
    <source>
        <dbReference type="ARBA" id="ARBA00023224"/>
    </source>
</evidence>
<organism evidence="10 11">
    <name type="scientific">Pleurodeles waltl</name>
    <name type="common">Iberian ribbed newt</name>
    <dbReference type="NCBI Taxonomy" id="8319"/>
    <lineage>
        <taxon>Eukaryota</taxon>
        <taxon>Metazoa</taxon>
        <taxon>Chordata</taxon>
        <taxon>Craniata</taxon>
        <taxon>Vertebrata</taxon>
        <taxon>Euteleostomi</taxon>
        <taxon>Amphibia</taxon>
        <taxon>Batrachia</taxon>
        <taxon>Caudata</taxon>
        <taxon>Salamandroidea</taxon>
        <taxon>Salamandridae</taxon>
        <taxon>Pleurodelinae</taxon>
        <taxon>Pleurodeles</taxon>
    </lineage>
</organism>
<feature type="transmembrane region" description="Helical" evidence="8">
    <location>
        <begin position="59"/>
        <end position="81"/>
    </location>
</feature>
<proteinExistence type="predicted"/>
<dbReference type="Gene3D" id="1.20.1070.10">
    <property type="entry name" value="Rhodopsin 7-helix transmembrane proteins"/>
    <property type="match status" value="1"/>
</dbReference>
<keyword evidence="7" id="KW-0807">Transducer</keyword>
<feature type="domain" description="G-protein coupled receptors family 1 profile" evidence="9">
    <location>
        <begin position="39"/>
        <end position="95"/>
    </location>
</feature>
<evidence type="ECO:0000256" key="1">
    <source>
        <dbReference type="ARBA" id="ARBA00004141"/>
    </source>
</evidence>
<keyword evidence="3 8" id="KW-1133">Transmembrane helix</keyword>
<dbReference type="InterPro" id="IPR000276">
    <property type="entry name" value="GPCR_Rhodpsn"/>
</dbReference>
<keyword evidence="11" id="KW-1185">Reference proteome</keyword>
<dbReference type="Pfam" id="PF00001">
    <property type="entry name" value="7tm_1"/>
    <property type="match status" value="1"/>
</dbReference>
<dbReference type="GO" id="GO:0016020">
    <property type="term" value="C:membrane"/>
    <property type="evidence" value="ECO:0007669"/>
    <property type="project" value="UniProtKB-SubCell"/>
</dbReference>
<evidence type="ECO:0000313" key="10">
    <source>
        <dbReference type="EMBL" id="KAJ1155213.1"/>
    </source>
</evidence>
<keyword evidence="6" id="KW-0675">Receptor</keyword>
<gene>
    <name evidence="10" type="ORF">NDU88_007948</name>
</gene>
<evidence type="ECO:0000256" key="8">
    <source>
        <dbReference type="SAM" id="Phobius"/>
    </source>
</evidence>
<evidence type="ECO:0000256" key="4">
    <source>
        <dbReference type="ARBA" id="ARBA00023040"/>
    </source>
</evidence>
<dbReference type="PANTHER" id="PTHR24240">
    <property type="entry name" value="OPSIN"/>
    <property type="match status" value="1"/>
</dbReference>
<dbReference type="InterPro" id="IPR017452">
    <property type="entry name" value="GPCR_Rhodpsn_7TM"/>
</dbReference>
<dbReference type="InterPro" id="IPR050125">
    <property type="entry name" value="GPCR_opsins"/>
</dbReference>
<keyword evidence="5 8" id="KW-0472">Membrane</keyword>
<sequence>MPEGLNSSAAGLEPPKFSAGAYELLALAAATIGVVGVCNNLLVLVVYCKFRRLRTPTNLLLLNISLSDLLVSVFGVGLTFLSCLRGRWAWDWAGCVWDGFSNSLFGRWRPARPGDRLPNPSAPVLSAPEVPAWAVIDVRSDATMGLQNRSGVLLTTIFTRISRSTSYLAAVRFKNWCYFYLVVGTSGSC</sequence>
<protein>
    <recommendedName>
        <fullName evidence="9">G-protein coupled receptors family 1 profile domain-containing protein</fullName>
    </recommendedName>
</protein>
<evidence type="ECO:0000256" key="6">
    <source>
        <dbReference type="ARBA" id="ARBA00023170"/>
    </source>
</evidence>
<reference evidence="10" key="1">
    <citation type="journal article" date="2022" name="bioRxiv">
        <title>Sequencing and chromosome-scale assembly of the giantPleurodeles waltlgenome.</title>
        <authorList>
            <person name="Brown T."/>
            <person name="Elewa A."/>
            <person name="Iarovenko S."/>
            <person name="Subramanian E."/>
            <person name="Araus A.J."/>
            <person name="Petzold A."/>
            <person name="Susuki M."/>
            <person name="Suzuki K.-i.T."/>
            <person name="Hayashi T."/>
            <person name="Toyoda A."/>
            <person name="Oliveira C."/>
            <person name="Osipova E."/>
            <person name="Leigh N.D."/>
            <person name="Simon A."/>
            <person name="Yun M.H."/>
        </authorList>
    </citation>
    <scope>NUCLEOTIDE SEQUENCE</scope>
    <source>
        <strain evidence="10">20211129_DDA</strain>
        <tissue evidence="10">Liver</tissue>
    </source>
</reference>
<accession>A0AAV7RTC4</accession>
<dbReference type="SUPFAM" id="SSF81321">
    <property type="entry name" value="Family A G protein-coupled receptor-like"/>
    <property type="match status" value="1"/>
</dbReference>
<evidence type="ECO:0000259" key="9">
    <source>
        <dbReference type="PROSITE" id="PS50262"/>
    </source>
</evidence>
<dbReference type="EMBL" id="JANPWB010000009">
    <property type="protein sequence ID" value="KAJ1155213.1"/>
    <property type="molecule type" value="Genomic_DNA"/>
</dbReference>
<feature type="transmembrane region" description="Helical" evidence="8">
    <location>
        <begin position="24"/>
        <end position="47"/>
    </location>
</feature>
<evidence type="ECO:0000256" key="3">
    <source>
        <dbReference type="ARBA" id="ARBA00022989"/>
    </source>
</evidence>
<comment type="subcellular location">
    <subcellularLocation>
        <location evidence="1">Membrane</location>
        <topology evidence="1">Multi-pass membrane protein</topology>
    </subcellularLocation>
</comment>
<dbReference type="Proteomes" id="UP001066276">
    <property type="component" value="Chromosome 5"/>
</dbReference>
<dbReference type="AlphaFoldDB" id="A0AAV7RTC4"/>
<evidence type="ECO:0000256" key="5">
    <source>
        <dbReference type="ARBA" id="ARBA00023136"/>
    </source>
</evidence>
<comment type="caution">
    <text evidence="10">The sequence shown here is derived from an EMBL/GenBank/DDBJ whole genome shotgun (WGS) entry which is preliminary data.</text>
</comment>
<dbReference type="GO" id="GO:0004930">
    <property type="term" value="F:G protein-coupled receptor activity"/>
    <property type="evidence" value="ECO:0007669"/>
    <property type="project" value="UniProtKB-KW"/>
</dbReference>
<name>A0AAV7RTC4_PLEWA</name>
<evidence type="ECO:0000256" key="2">
    <source>
        <dbReference type="ARBA" id="ARBA00022692"/>
    </source>
</evidence>